<feature type="region of interest" description="Disordered" evidence="1">
    <location>
        <begin position="1"/>
        <end position="21"/>
    </location>
</feature>
<dbReference type="AlphaFoldDB" id="A0A4Z2I5J1"/>
<evidence type="ECO:0000256" key="1">
    <source>
        <dbReference type="SAM" id="MobiDB-lite"/>
    </source>
</evidence>
<comment type="caution">
    <text evidence="2">The sequence shown here is derived from an EMBL/GenBank/DDBJ whole genome shotgun (WGS) entry which is preliminary data.</text>
</comment>
<organism evidence="2 3">
    <name type="scientific">Liparis tanakae</name>
    <name type="common">Tanaka's snailfish</name>
    <dbReference type="NCBI Taxonomy" id="230148"/>
    <lineage>
        <taxon>Eukaryota</taxon>
        <taxon>Metazoa</taxon>
        <taxon>Chordata</taxon>
        <taxon>Craniata</taxon>
        <taxon>Vertebrata</taxon>
        <taxon>Euteleostomi</taxon>
        <taxon>Actinopterygii</taxon>
        <taxon>Neopterygii</taxon>
        <taxon>Teleostei</taxon>
        <taxon>Neoteleostei</taxon>
        <taxon>Acanthomorphata</taxon>
        <taxon>Eupercaria</taxon>
        <taxon>Perciformes</taxon>
        <taxon>Cottioidei</taxon>
        <taxon>Cottales</taxon>
        <taxon>Liparidae</taxon>
        <taxon>Liparis</taxon>
    </lineage>
</organism>
<evidence type="ECO:0000313" key="2">
    <source>
        <dbReference type="EMBL" id="TNN72574.1"/>
    </source>
</evidence>
<name>A0A4Z2I5J1_9TELE</name>
<dbReference type="EMBL" id="SRLO01000135">
    <property type="protein sequence ID" value="TNN72574.1"/>
    <property type="molecule type" value="Genomic_DNA"/>
</dbReference>
<reference evidence="2 3" key="1">
    <citation type="submission" date="2019-03" db="EMBL/GenBank/DDBJ databases">
        <title>First draft genome of Liparis tanakae, snailfish: a comprehensive survey of snailfish specific genes.</title>
        <authorList>
            <person name="Kim W."/>
            <person name="Song I."/>
            <person name="Jeong J.-H."/>
            <person name="Kim D."/>
            <person name="Kim S."/>
            <person name="Ryu S."/>
            <person name="Song J.Y."/>
            <person name="Lee S.K."/>
        </authorList>
    </citation>
    <scope>NUCLEOTIDE SEQUENCE [LARGE SCALE GENOMIC DNA]</scope>
    <source>
        <tissue evidence="2">Muscle</tissue>
    </source>
</reference>
<sequence length="85" mass="9470">MYFSYTGGGQPNRVSREKLPLDTRPRTEAVSLCPWLKGSSTLEVFGIDCWKLHRKPPRRGMLSLFRLTKAGKVDSTGTMTGHAGM</sequence>
<dbReference type="Proteomes" id="UP000314294">
    <property type="component" value="Unassembled WGS sequence"/>
</dbReference>
<feature type="compositionally biased region" description="Gly residues" evidence="1">
    <location>
        <begin position="1"/>
        <end position="10"/>
    </location>
</feature>
<evidence type="ECO:0000313" key="3">
    <source>
        <dbReference type="Proteomes" id="UP000314294"/>
    </source>
</evidence>
<proteinExistence type="predicted"/>
<accession>A0A4Z2I5J1</accession>
<keyword evidence="3" id="KW-1185">Reference proteome</keyword>
<gene>
    <name evidence="2" type="ORF">EYF80_017181</name>
</gene>
<protein>
    <submittedName>
        <fullName evidence="2">Uncharacterized protein</fullName>
    </submittedName>
</protein>